<dbReference type="InterPro" id="IPR010131">
    <property type="entry name" value="MdtP/NodT-like"/>
</dbReference>
<keyword evidence="5" id="KW-1185">Reference proteome</keyword>
<sequence precursor="true">MRTLLSLSLLGAAAFTGCATHPNQALQESERSLSDRTGAEVRWIRQEKDREEIEKLIAPLLQQELTAESAVRIAVLNNRSLQAEFEEVGISQAELIQAGLLKNPQFAASWRFPDRPHAGVDAEYSLAGDVLELIVLPLRRKVAARNLEQTELRVSDAVLKLAAEVETAFYELEASEQLLKRFRAISEVNEAAAELSKRQHEAGNITDLNLDQQQAMYAQSRVQISQTTRSIRQQRERLNRLMGLWGKDLGWKIADQLPEIPEQEIALEHLEKAAVQQRMDLAALKRRVDNTGYALSLRSKTRFVPSAINLGVDTERDPDGTRITGPTLDLELPIFDQGQGAVAKLQAEYHKAQRELEAMAVNIRSEVREARDLLIMNRDLARYYGQTLLPQRMRIVSETLVQYNAMQEGTFELLTAKEQEIQAEREYVEAWRDYWIARVELARAVGGKLNFKNDAPLTNQKEKANSTETEHNHHH</sequence>
<dbReference type="InterPro" id="IPR003423">
    <property type="entry name" value="OMP_efflux"/>
</dbReference>
<accession>B9XQN9</accession>
<feature type="compositionally biased region" description="Basic and acidic residues" evidence="3">
    <location>
        <begin position="460"/>
        <end position="475"/>
    </location>
</feature>
<dbReference type="STRING" id="320771.Cflav_PD0803"/>
<dbReference type="PANTHER" id="PTHR30203">
    <property type="entry name" value="OUTER MEMBRANE CATION EFFLUX PROTEIN"/>
    <property type="match status" value="1"/>
</dbReference>
<dbReference type="OrthoDB" id="237412at2"/>
<evidence type="ECO:0000256" key="2">
    <source>
        <dbReference type="SAM" id="Coils"/>
    </source>
</evidence>
<feature type="region of interest" description="Disordered" evidence="3">
    <location>
        <begin position="452"/>
        <end position="475"/>
    </location>
</feature>
<dbReference type="PROSITE" id="PS51257">
    <property type="entry name" value="PROKAR_LIPOPROTEIN"/>
    <property type="match status" value="1"/>
</dbReference>
<evidence type="ECO:0000256" key="1">
    <source>
        <dbReference type="ARBA" id="ARBA00007613"/>
    </source>
</evidence>
<proteinExistence type="inferred from homology"/>
<dbReference type="AlphaFoldDB" id="B9XQN9"/>
<organism evidence="4 5">
    <name type="scientific">Pedosphaera parvula (strain Ellin514)</name>
    <dbReference type="NCBI Taxonomy" id="320771"/>
    <lineage>
        <taxon>Bacteria</taxon>
        <taxon>Pseudomonadati</taxon>
        <taxon>Verrucomicrobiota</taxon>
        <taxon>Pedosphaerae</taxon>
        <taxon>Pedosphaerales</taxon>
        <taxon>Pedosphaeraceae</taxon>
        <taxon>Pedosphaera</taxon>
    </lineage>
</organism>
<dbReference type="Proteomes" id="UP000003688">
    <property type="component" value="Unassembled WGS sequence"/>
</dbReference>
<comment type="similarity">
    <text evidence="1">Belongs to the outer membrane factor (OMF) (TC 1.B.17) family.</text>
</comment>
<dbReference type="EMBL" id="ABOX02000056">
    <property type="protein sequence ID" value="EEF57821.1"/>
    <property type="molecule type" value="Genomic_DNA"/>
</dbReference>
<dbReference type="PANTHER" id="PTHR30203:SF24">
    <property type="entry name" value="BLR4935 PROTEIN"/>
    <property type="match status" value="1"/>
</dbReference>
<evidence type="ECO:0000256" key="3">
    <source>
        <dbReference type="SAM" id="MobiDB-lite"/>
    </source>
</evidence>
<dbReference type="Pfam" id="PF02321">
    <property type="entry name" value="OEP"/>
    <property type="match status" value="1"/>
</dbReference>
<name>B9XQN9_PEDPL</name>
<dbReference type="Gene3D" id="1.20.1600.10">
    <property type="entry name" value="Outer membrane efflux proteins (OEP)"/>
    <property type="match status" value="1"/>
</dbReference>
<gene>
    <name evidence="4" type="ORF">Cflav_PD0803</name>
</gene>
<evidence type="ECO:0000313" key="5">
    <source>
        <dbReference type="Proteomes" id="UP000003688"/>
    </source>
</evidence>
<reference evidence="4 5" key="1">
    <citation type="journal article" date="2011" name="J. Bacteriol.">
        <title>Genome sequence of 'Pedosphaera parvula' Ellin514, an aerobic Verrucomicrobial isolate from pasture soil.</title>
        <authorList>
            <person name="Kant R."/>
            <person name="van Passel M.W."/>
            <person name="Sangwan P."/>
            <person name="Palva A."/>
            <person name="Lucas S."/>
            <person name="Copeland A."/>
            <person name="Lapidus A."/>
            <person name="Glavina Del Rio T."/>
            <person name="Dalin E."/>
            <person name="Tice H."/>
            <person name="Bruce D."/>
            <person name="Goodwin L."/>
            <person name="Pitluck S."/>
            <person name="Chertkov O."/>
            <person name="Larimer F.W."/>
            <person name="Land M.L."/>
            <person name="Hauser L."/>
            <person name="Brettin T.S."/>
            <person name="Detter J.C."/>
            <person name="Han S."/>
            <person name="de Vos W.M."/>
            <person name="Janssen P.H."/>
            <person name="Smidt H."/>
        </authorList>
    </citation>
    <scope>NUCLEOTIDE SEQUENCE [LARGE SCALE GENOMIC DNA]</scope>
    <source>
        <strain evidence="4 5">Ellin514</strain>
    </source>
</reference>
<dbReference type="GO" id="GO:0015562">
    <property type="term" value="F:efflux transmembrane transporter activity"/>
    <property type="evidence" value="ECO:0007669"/>
    <property type="project" value="InterPro"/>
</dbReference>
<comment type="caution">
    <text evidence="4">The sequence shown here is derived from an EMBL/GenBank/DDBJ whole genome shotgun (WGS) entry which is preliminary data.</text>
</comment>
<protein>
    <submittedName>
        <fullName evidence="4">Outer membrane efflux protein</fullName>
    </submittedName>
</protein>
<evidence type="ECO:0000313" key="4">
    <source>
        <dbReference type="EMBL" id="EEF57821.1"/>
    </source>
</evidence>
<dbReference type="RefSeq" id="WP_007418125.1">
    <property type="nucleotide sequence ID" value="NZ_ABOX02000056.1"/>
</dbReference>
<feature type="coiled-coil region" evidence="2">
    <location>
        <begin position="335"/>
        <end position="362"/>
    </location>
</feature>
<dbReference type="SUPFAM" id="SSF56954">
    <property type="entry name" value="Outer membrane efflux proteins (OEP)"/>
    <property type="match status" value="1"/>
</dbReference>
<keyword evidence="2" id="KW-0175">Coiled coil</keyword>